<proteinExistence type="predicted"/>
<name>A0A9Q9AJB0_9PEZI</name>
<dbReference type="Proteomes" id="UP001056384">
    <property type="component" value="Chromosome 1"/>
</dbReference>
<organism evidence="1 2">
    <name type="scientific">Septoria linicola</name>
    <dbReference type="NCBI Taxonomy" id="215465"/>
    <lineage>
        <taxon>Eukaryota</taxon>
        <taxon>Fungi</taxon>
        <taxon>Dikarya</taxon>
        <taxon>Ascomycota</taxon>
        <taxon>Pezizomycotina</taxon>
        <taxon>Dothideomycetes</taxon>
        <taxon>Dothideomycetidae</taxon>
        <taxon>Mycosphaerellales</taxon>
        <taxon>Mycosphaerellaceae</taxon>
        <taxon>Septoria</taxon>
    </lineage>
</organism>
<evidence type="ECO:0000313" key="1">
    <source>
        <dbReference type="EMBL" id="USW47485.1"/>
    </source>
</evidence>
<evidence type="ECO:0000313" key="2">
    <source>
        <dbReference type="Proteomes" id="UP001056384"/>
    </source>
</evidence>
<reference evidence="1" key="1">
    <citation type="submission" date="2022-06" db="EMBL/GenBank/DDBJ databases">
        <title>Complete genome sequences of two strains of the flax pathogen Septoria linicola.</title>
        <authorList>
            <person name="Lapalu N."/>
            <person name="Simon A."/>
            <person name="Demenou B."/>
            <person name="Paumier D."/>
            <person name="Guillot M.-P."/>
            <person name="Gout L."/>
            <person name="Valade R."/>
        </authorList>
    </citation>
    <scope>NUCLEOTIDE SEQUENCE</scope>
    <source>
        <strain evidence="1">SE15195</strain>
    </source>
</reference>
<keyword evidence="2" id="KW-1185">Reference proteome</keyword>
<gene>
    <name evidence="1" type="ORF">Slin15195_G008040</name>
</gene>
<evidence type="ECO:0008006" key="3">
    <source>
        <dbReference type="Google" id="ProtNLM"/>
    </source>
</evidence>
<accession>A0A9Q9AJB0</accession>
<sequence length="227" mass="25038">MEHAAIFIPASPASSAAHTPIKFRTPAPSRQGSIWIPATPPSAARLPTSYPTSDPSWAMLLDASMDPLYDPRHQTTSEASDATPAAMLTDPIETTSQYLVRVSCEFIDSINNRDWMHAERLASVVDHSCFTARLTDFAEVNSYWSHLETYKLIHSYAPQVQISILGTSCEVDEIRGYANVFINASANNQPGAISTQGVSLFEWKRNERSGEWLCVRHTALKGIEGIV</sequence>
<protein>
    <recommendedName>
        <fullName evidence="3">SnoaL-like domain-containing protein</fullName>
    </recommendedName>
</protein>
<dbReference type="AlphaFoldDB" id="A0A9Q9AJB0"/>
<dbReference type="EMBL" id="CP099418">
    <property type="protein sequence ID" value="USW47485.1"/>
    <property type="molecule type" value="Genomic_DNA"/>
</dbReference>
<dbReference type="OrthoDB" id="3631714at2759"/>